<proteinExistence type="predicted"/>
<protein>
    <submittedName>
        <fullName evidence="1">Uncharacterized protein</fullName>
    </submittedName>
</protein>
<dbReference type="Proteomes" id="UP001062846">
    <property type="component" value="Chromosome 1"/>
</dbReference>
<name>A0ACC0Q1N5_RHOML</name>
<organism evidence="1 2">
    <name type="scientific">Rhododendron molle</name>
    <name type="common">Chinese azalea</name>
    <name type="synonym">Azalea mollis</name>
    <dbReference type="NCBI Taxonomy" id="49168"/>
    <lineage>
        <taxon>Eukaryota</taxon>
        <taxon>Viridiplantae</taxon>
        <taxon>Streptophyta</taxon>
        <taxon>Embryophyta</taxon>
        <taxon>Tracheophyta</taxon>
        <taxon>Spermatophyta</taxon>
        <taxon>Magnoliopsida</taxon>
        <taxon>eudicotyledons</taxon>
        <taxon>Gunneridae</taxon>
        <taxon>Pentapetalae</taxon>
        <taxon>asterids</taxon>
        <taxon>Ericales</taxon>
        <taxon>Ericaceae</taxon>
        <taxon>Ericoideae</taxon>
        <taxon>Rhodoreae</taxon>
        <taxon>Rhododendron</taxon>
    </lineage>
</organism>
<comment type="caution">
    <text evidence="1">The sequence shown here is derived from an EMBL/GenBank/DDBJ whole genome shotgun (WGS) entry which is preliminary data.</text>
</comment>
<accession>A0ACC0Q1N5</accession>
<keyword evidence="2" id="KW-1185">Reference proteome</keyword>
<sequence>MTNPKRTGKELVPMVYATEARPLAMIDPPKEMRQKKSPRKRTANPVVINIDDSAEKYEVVKSSSPSPRKKVSAMKRKGSQEADVAATIQTSSRTPIKNNTEQHGKRPETKMVYEKKRKGPNREYEEVIDLNTPTKRVTRSSEALKKMQRDKDMEEREDKGIKRKTRHQVSKGGCSNRKPDVKQKVKGDEEEEEWDEDEGDQEENRKGGQKRKGVKGKKGQPKKGKVETKRKIQYRSTLNTVVKLIRSIPAGQFTPLQV</sequence>
<gene>
    <name evidence="1" type="ORF">RHMOL_Rhmol01G0112400</name>
</gene>
<evidence type="ECO:0000313" key="2">
    <source>
        <dbReference type="Proteomes" id="UP001062846"/>
    </source>
</evidence>
<dbReference type="EMBL" id="CM046388">
    <property type="protein sequence ID" value="KAI8571341.1"/>
    <property type="molecule type" value="Genomic_DNA"/>
</dbReference>
<reference evidence="1" key="1">
    <citation type="submission" date="2022-02" db="EMBL/GenBank/DDBJ databases">
        <title>Plant Genome Project.</title>
        <authorList>
            <person name="Zhang R.-G."/>
        </authorList>
    </citation>
    <scope>NUCLEOTIDE SEQUENCE</scope>
    <source>
        <strain evidence="1">AT1</strain>
    </source>
</reference>
<evidence type="ECO:0000313" key="1">
    <source>
        <dbReference type="EMBL" id="KAI8571341.1"/>
    </source>
</evidence>